<feature type="compositionally biased region" description="Low complexity" evidence="1">
    <location>
        <begin position="251"/>
        <end position="264"/>
    </location>
</feature>
<reference evidence="2" key="1">
    <citation type="submission" date="2021-02" db="EMBL/GenBank/DDBJ databases">
        <authorList>
            <person name="Dougan E. K."/>
            <person name="Rhodes N."/>
            <person name="Thang M."/>
            <person name="Chan C."/>
        </authorList>
    </citation>
    <scope>NUCLEOTIDE SEQUENCE</scope>
</reference>
<accession>A0A812I7D2</accession>
<name>A0A812I7D2_9DINO</name>
<evidence type="ECO:0000313" key="2">
    <source>
        <dbReference type="EMBL" id="CAE7021735.1"/>
    </source>
</evidence>
<organism evidence="2 3">
    <name type="scientific">Symbiodinium natans</name>
    <dbReference type="NCBI Taxonomy" id="878477"/>
    <lineage>
        <taxon>Eukaryota</taxon>
        <taxon>Sar</taxon>
        <taxon>Alveolata</taxon>
        <taxon>Dinophyceae</taxon>
        <taxon>Suessiales</taxon>
        <taxon>Symbiodiniaceae</taxon>
        <taxon>Symbiodinium</taxon>
    </lineage>
</organism>
<dbReference type="EMBL" id="CAJNDS010000172">
    <property type="protein sequence ID" value="CAE7021735.1"/>
    <property type="molecule type" value="Genomic_DNA"/>
</dbReference>
<dbReference type="AlphaFoldDB" id="A0A812I7D2"/>
<evidence type="ECO:0000256" key="1">
    <source>
        <dbReference type="SAM" id="MobiDB-lite"/>
    </source>
</evidence>
<dbReference type="Proteomes" id="UP000604046">
    <property type="component" value="Unassembled WGS sequence"/>
</dbReference>
<evidence type="ECO:0000313" key="3">
    <source>
        <dbReference type="Proteomes" id="UP000604046"/>
    </source>
</evidence>
<feature type="compositionally biased region" description="Basic and acidic residues" evidence="1">
    <location>
        <begin position="235"/>
        <end position="250"/>
    </location>
</feature>
<gene>
    <name evidence="2" type="ORF">SNAT2548_LOCUS2878</name>
</gene>
<feature type="region of interest" description="Disordered" evidence="1">
    <location>
        <begin position="235"/>
        <end position="270"/>
    </location>
</feature>
<sequence length="406" mass="45021">MDVKTVSDLLAWTSEENYEVVLYQLPAALSLLSDLSRPYFLPRVLSEHGHEDQALRIRVKTMFPMPWVSFGHQSDSSDTITGKKCQTMLLAHTIWKNKDSWAFLRQTSLCEATKSATVVVVHFSVPCNKGTAMELSFASDVDANTVFEGKTLKLQDWFPTSALLQSDSTGYICMSLVRHSIVMSLSLCIGANMWCDKEKPSMGSETIKKMKDVNASLHRCLENWISDGGCNSKTEQKMQKYDKDELHEQSRSGAARPSSAASSSNMKEASDAVMAENHEVDPPVLVSQKRQRVQDAIAYLDRMKPANQSALFMDAARKKVRVIDSGLETVASFLTPGSTMLTKTKRDVRQMTLGETSRLHGCCLDFSLCKPSYSSHTLANMASVPTAATMLLLACQTMALVKENDM</sequence>
<comment type="caution">
    <text evidence="2">The sequence shown here is derived from an EMBL/GenBank/DDBJ whole genome shotgun (WGS) entry which is preliminary data.</text>
</comment>
<proteinExistence type="predicted"/>
<protein>
    <submittedName>
        <fullName evidence="2">Uncharacterized protein</fullName>
    </submittedName>
</protein>
<keyword evidence="3" id="KW-1185">Reference proteome</keyword>